<protein>
    <submittedName>
        <fullName evidence="3">Uncharacterized protein</fullName>
    </submittedName>
</protein>
<dbReference type="PANTHER" id="PTHR48125">
    <property type="entry name" value="LP07818P1"/>
    <property type="match status" value="1"/>
</dbReference>
<feature type="region of interest" description="Disordered" evidence="2">
    <location>
        <begin position="973"/>
        <end position="1179"/>
    </location>
</feature>
<organism evidence="3 4">
    <name type="scientific">Besnoitia besnoiti</name>
    <name type="common">Apicomplexan protozoan</name>
    <dbReference type="NCBI Taxonomy" id="94643"/>
    <lineage>
        <taxon>Eukaryota</taxon>
        <taxon>Sar</taxon>
        <taxon>Alveolata</taxon>
        <taxon>Apicomplexa</taxon>
        <taxon>Conoidasida</taxon>
        <taxon>Coccidia</taxon>
        <taxon>Eucoccidiorida</taxon>
        <taxon>Eimeriorina</taxon>
        <taxon>Sarcocystidae</taxon>
        <taxon>Besnoitia</taxon>
    </lineage>
</organism>
<accession>A0A2A9MIR6</accession>
<feature type="compositionally biased region" description="Pro residues" evidence="2">
    <location>
        <begin position="1013"/>
        <end position="1030"/>
    </location>
</feature>
<feature type="compositionally biased region" description="Low complexity" evidence="2">
    <location>
        <begin position="1031"/>
        <end position="1074"/>
    </location>
</feature>
<feature type="region of interest" description="Disordered" evidence="2">
    <location>
        <begin position="130"/>
        <end position="169"/>
    </location>
</feature>
<dbReference type="VEuPathDB" id="ToxoDB:BESB_061690"/>
<evidence type="ECO:0000256" key="2">
    <source>
        <dbReference type="SAM" id="MobiDB-lite"/>
    </source>
</evidence>
<comment type="caution">
    <text evidence="3">The sequence shown here is derived from an EMBL/GenBank/DDBJ whole genome shotgun (WGS) entry which is preliminary data.</text>
</comment>
<feature type="region of interest" description="Disordered" evidence="2">
    <location>
        <begin position="288"/>
        <end position="349"/>
    </location>
</feature>
<dbReference type="STRING" id="94643.A0A2A9MIR6"/>
<feature type="compositionally biased region" description="Basic and acidic residues" evidence="2">
    <location>
        <begin position="186"/>
        <end position="204"/>
    </location>
</feature>
<feature type="compositionally biased region" description="Low complexity" evidence="2">
    <location>
        <begin position="297"/>
        <end position="322"/>
    </location>
</feature>
<feature type="coiled-coil region" evidence="1">
    <location>
        <begin position="653"/>
        <end position="701"/>
    </location>
</feature>
<evidence type="ECO:0000256" key="1">
    <source>
        <dbReference type="SAM" id="Coils"/>
    </source>
</evidence>
<sequence length="1199" mass="127739">MWGKLLTDTYNKVRTKADEVRQQVSNTVQAQQATISKARDALFSLGLSSQNGRLLSRANAIEEAATAGLTAEELMHQLQKEASGVRTVDEVHDMLLLWRMLTLQSALHSAPRFASAEFLYLQQGDERLRASSRGADSQSLASQADAASCSPCVSSSPAEGRGGLQSAAETGAEDAIGCHGGDQAKADALRPCQEQESRLRRAESGGHAMSVAFPAPVAPSFGEELREESEKGEKAIYGDGVSFKEVLLRSNALERCLLAISRRSTLRNFFALHTEELLAARREAHRRYEARQEKSQAGGADASPSSSSTSSALASTLPGSPAEGSTLSAPSAPRTSPGASSAGKTTAEDPLLVSASSENKASTPLAVSGAEDAALSASSLASPSSAADAPVASAAPAPAMDAVLSLMSLCLPGSQDKHLELLHELLTAASAAAGAAAAASLGGALRLAVDARRERRSSCEDLRDEETAAEGMAPEKREAAGAEGAGEEGRGEGAKGGAEEDDAPAATAPALQTALVNEGLGVLEAILQIVSAWKRNWVLERKEDARRRLEAEARHLAAKIEDCDFSENDQEEDPLVTHNIRLLANAQLLDLQQRIILVKQKLLVEQTAETQRKMQLLGALKARREVLARGLEGGEDAAEELKKDVQLRMTEASEALVKEAAGLEERRTALSERLKKLREERMELERRLEDCLHTIATLESEQLSLQREEDGLHLDLLHVQKQYKEQMHLHHRQTQQQSLLRTSLEELGRTGDSLVTLFELDAEKKRDSTAQDVEKLKAALQTQVCRHFAFEKTRLQQHVQLLLQCMQTLDKLLGCRGEERTEGFSAAAQSLAKKDGLQESESLSERLEALDPDARAALLHTRKRFLRACRQLDQCFAETEQFVSFHKATLVDAIRQQQQTLRHRREGEEDEKNEAEGAQTLAPEGRAGLQGAGTNAAAADLDPLKDIAALYRQTKKQIALYLGRLSTASPPAVAAEAGVRPSPLPPPSPTVPPSQPSAAAATPRQAAALAAPSSPPSARPAPPPAAPVPSLPLSAAPQPQRLSPFAPASSGAPSAPVSSVLTAPAASPARPEASTGARHLPAFAAAGRAKEPAPSLARVLGFSSTPTSPSPPSEPRISAGDAGGAKADVHARMQPAAEGGGAQRDEKRLGSDFQIFDLKTPPLSPREAEGQVEKKGAANAWQDDVDLLADDKLDNWLMD</sequence>
<dbReference type="AlphaFoldDB" id="A0A2A9MIR6"/>
<gene>
    <name evidence="3" type="ORF">BESB_061690</name>
</gene>
<keyword evidence="1" id="KW-0175">Coiled coil</keyword>
<dbReference type="RefSeq" id="XP_029219291.1">
    <property type="nucleotide sequence ID" value="XM_029364583.1"/>
</dbReference>
<feature type="compositionally biased region" description="Pro residues" evidence="2">
    <location>
        <begin position="982"/>
        <end position="995"/>
    </location>
</feature>
<feature type="region of interest" description="Disordered" evidence="2">
    <location>
        <begin position="186"/>
        <end position="215"/>
    </location>
</feature>
<dbReference type="PANTHER" id="PTHR48125:SF10">
    <property type="entry name" value="OS12G0136300 PROTEIN"/>
    <property type="match status" value="1"/>
</dbReference>
<keyword evidence="4" id="KW-1185">Reference proteome</keyword>
<evidence type="ECO:0000313" key="4">
    <source>
        <dbReference type="Proteomes" id="UP000224006"/>
    </source>
</evidence>
<evidence type="ECO:0000313" key="3">
    <source>
        <dbReference type="EMBL" id="PFH35282.1"/>
    </source>
</evidence>
<feature type="region of interest" description="Disordered" evidence="2">
    <location>
        <begin position="900"/>
        <end position="931"/>
    </location>
</feature>
<dbReference type="Proteomes" id="UP000224006">
    <property type="component" value="Chromosome V"/>
</dbReference>
<feature type="compositionally biased region" description="Low complexity" evidence="2">
    <location>
        <begin position="135"/>
        <end position="158"/>
    </location>
</feature>
<proteinExistence type="predicted"/>
<dbReference type="EMBL" id="NWUJ01000005">
    <property type="protein sequence ID" value="PFH35282.1"/>
    <property type="molecule type" value="Genomic_DNA"/>
</dbReference>
<feature type="compositionally biased region" description="Polar residues" evidence="2">
    <location>
        <begin position="323"/>
        <end position="344"/>
    </location>
</feature>
<name>A0A2A9MIR6_BESBE</name>
<feature type="compositionally biased region" description="Low complexity" evidence="2">
    <location>
        <begin position="996"/>
        <end position="1012"/>
    </location>
</feature>
<dbReference type="KEGG" id="bbes:BESB_061690"/>
<dbReference type="GeneID" id="40311097"/>
<feature type="region of interest" description="Disordered" evidence="2">
    <location>
        <begin position="455"/>
        <end position="504"/>
    </location>
</feature>
<reference evidence="3 4" key="1">
    <citation type="submission" date="2017-09" db="EMBL/GenBank/DDBJ databases">
        <title>Genome sequencing of Besnoitia besnoiti strain Bb-Ger1.</title>
        <authorList>
            <person name="Schares G."/>
            <person name="Venepally P."/>
            <person name="Lorenzi H.A."/>
        </authorList>
    </citation>
    <scope>NUCLEOTIDE SEQUENCE [LARGE SCALE GENOMIC DNA]</scope>
    <source>
        <strain evidence="3 4">Bb-Ger1</strain>
    </source>
</reference>
<dbReference type="OrthoDB" id="333412at2759"/>
<feature type="compositionally biased region" description="Basic and acidic residues" evidence="2">
    <location>
        <begin position="1166"/>
        <end position="1176"/>
    </location>
</feature>